<proteinExistence type="predicted"/>
<accession>A0A9P6CZU6</accession>
<evidence type="ECO:0000313" key="2">
    <source>
        <dbReference type="Proteomes" id="UP000807025"/>
    </source>
</evidence>
<dbReference type="AlphaFoldDB" id="A0A9P6CZU6"/>
<evidence type="ECO:0000313" key="1">
    <source>
        <dbReference type="EMBL" id="KAF9486831.1"/>
    </source>
</evidence>
<comment type="caution">
    <text evidence="1">The sequence shown here is derived from an EMBL/GenBank/DDBJ whole genome shotgun (WGS) entry which is preliminary data.</text>
</comment>
<dbReference type="Proteomes" id="UP000807025">
    <property type="component" value="Unassembled WGS sequence"/>
</dbReference>
<reference evidence="1" key="1">
    <citation type="submission" date="2020-11" db="EMBL/GenBank/DDBJ databases">
        <authorList>
            <consortium name="DOE Joint Genome Institute"/>
            <person name="Ahrendt S."/>
            <person name="Riley R."/>
            <person name="Andreopoulos W."/>
            <person name="Labutti K."/>
            <person name="Pangilinan J."/>
            <person name="Ruiz-Duenas F.J."/>
            <person name="Barrasa J.M."/>
            <person name="Sanchez-Garcia M."/>
            <person name="Camarero S."/>
            <person name="Miyauchi S."/>
            <person name="Serrano A."/>
            <person name="Linde D."/>
            <person name="Babiker R."/>
            <person name="Drula E."/>
            <person name="Ayuso-Fernandez I."/>
            <person name="Pacheco R."/>
            <person name="Padilla G."/>
            <person name="Ferreira P."/>
            <person name="Barriuso J."/>
            <person name="Kellner H."/>
            <person name="Castanera R."/>
            <person name="Alfaro M."/>
            <person name="Ramirez L."/>
            <person name="Pisabarro A.G."/>
            <person name="Kuo A."/>
            <person name="Tritt A."/>
            <person name="Lipzen A."/>
            <person name="He G."/>
            <person name="Yan M."/>
            <person name="Ng V."/>
            <person name="Cullen D."/>
            <person name="Martin F."/>
            <person name="Rosso M.-N."/>
            <person name="Henrissat B."/>
            <person name="Hibbett D."/>
            <person name="Martinez A.T."/>
            <person name="Grigoriev I.V."/>
        </authorList>
    </citation>
    <scope>NUCLEOTIDE SEQUENCE</scope>
    <source>
        <strain evidence="1">ATCC 90797</strain>
    </source>
</reference>
<name>A0A9P6CZU6_PLEER</name>
<organism evidence="1 2">
    <name type="scientific">Pleurotus eryngii</name>
    <name type="common">Boletus of the steppes</name>
    <dbReference type="NCBI Taxonomy" id="5323"/>
    <lineage>
        <taxon>Eukaryota</taxon>
        <taxon>Fungi</taxon>
        <taxon>Dikarya</taxon>
        <taxon>Basidiomycota</taxon>
        <taxon>Agaricomycotina</taxon>
        <taxon>Agaricomycetes</taxon>
        <taxon>Agaricomycetidae</taxon>
        <taxon>Agaricales</taxon>
        <taxon>Pleurotineae</taxon>
        <taxon>Pleurotaceae</taxon>
        <taxon>Pleurotus</taxon>
    </lineage>
</organism>
<protein>
    <submittedName>
        <fullName evidence="1">Uncharacterized protein</fullName>
    </submittedName>
</protein>
<keyword evidence="2" id="KW-1185">Reference proteome</keyword>
<gene>
    <name evidence="1" type="ORF">BDN71DRAFT_1459134</name>
</gene>
<sequence>MGVENTGEREGKSARTMLFVRHASLLNDIEIKVVPDCSNMNVNASTRAIAGRGE</sequence>
<dbReference type="EMBL" id="MU154901">
    <property type="protein sequence ID" value="KAF9486831.1"/>
    <property type="molecule type" value="Genomic_DNA"/>
</dbReference>